<evidence type="ECO:0000313" key="2">
    <source>
        <dbReference type="EMBL" id="KAL3860025.1"/>
    </source>
</evidence>
<accession>A0ABD3VEW6</accession>
<gene>
    <name evidence="2" type="ORF">ACJMK2_010199</name>
</gene>
<sequence length="134" mass="14376">MSVPSLGFNNTGSNTPPSLSSQILMSSTTSPAIQSITTSCCENGRPIMTDPHTGQSICSCQYGSSLLSAYSRVPGLTDSMYSSPHYTTQGYMSLNSADPSAFYSPLVSYYETIPVSVFVEISHSLTHQMTRDPV</sequence>
<keyword evidence="3" id="KW-1185">Reference proteome</keyword>
<proteinExistence type="predicted"/>
<dbReference type="AlphaFoldDB" id="A0ABD3VEW6"/>
<protein>
    <submittedName>
        <fullName evidence="2">Uncharacterized protein</fullName>
    </submittedName>
</protein>
<reference evidence="2 3" key="1">
    <citation type="submission" date="2024-11" db="EMBL/GenBank/DDBJ databases">
        <title>Chromosome-level genome assembly of the freshwater bivalve Anodonta woodiana.</title>
        <authorList>
            <person name="Chen X."/>
        </authorList>
    </citation>
    <scope>NUCLEOTIDE SEQUENCE [LARGE SCALE GENOMIC DNA]</scope>
    <source>
        <strain evidence="2">MN2024</strain>
        <tissue evidence="2">Gills</tissue>
    </source>
</reference>
<feature type="compositionally biased region" description="Polar residues" evidence="1">
    <location>
        <begin position="7"/>
        <end position="24"/>
    </location>
</feature>
<dbReference type="Proteomes" id="UP001634394">
    <property type="component" value="Unassembled WGS sequence"/>
</dbReference>
<evidence type="ECO:0000256" key="1">
    <source>
        <dbReference type="SAM" id="MobiDB-lite"/>
    </source>
</evidence>
<dbReference type="EMBL" id="JBJQND010000012">
    <property type="protein sequence ID" value="KAL3860025.1"/>
    <property type="molecule type" value="Genomic_DNA"/>
</dbReference>
<name>A0ABD3VEW6_SINWO</name>
<organism evidence="2 3">
    <name type="scientific">Sinanodonta woodiana</name>
    <name type="common">Chinese pond mussel</name>
    <name type="synonym">Anodonta woodiana</name>
    <dbReference type="NCBI Taxonomy" id="1069815"/>
    <lineage>
        <taxon>Eukaryota</taxon>
        <taxon>Metazoa</taxon>
        <taxon>Spiralia</taxon>
        <taxon>Lophotrochozoa</taxon>
        <taxon>Mollusca</taxon>
        <taxon>Bivalvia</taxon>
        <taxon>Autobranchia</taxon>
        <taxon>Heteroconchia</taxon>
        <taxon>Palaeoheterodonta</taxon>
        <taxon>Unionida</taxon>
        <taxon>Unionoidea</taxon>
        <taxon>Unionidae</taxon>
        <taxon>Unioninae</taxon>
        <taxon>Sinanodonta</taxon>
    </lineage>
</organism>
<evidence type="ECO:0000313" key="3">
    <source>
        <dbReference type="Proteomes" id="UP001634394"/>
    </source>
</evidence>
<comment type="caution">
    <text evidence="2">The sequence shown here is derived from an EMBL/GenBank/DDBJ whole genome shotgun (WGS) entry which is preliminary data.</text>
</comment>
<feature type="non-terminal residue" evidence="2">
    <location>
        <position position="134"/>
    </location>
</feature>
<feature type="region of interest" description="Disordered" evidence="1">
    <location>
        <begin position="1"/>
        <end position="24"/>
    </location>
</feature>